<keyword evidence="3" id="KW-1185">Reference proteome</keyword>
<sequence>MGGFDLAQARDLDALAAASEAGGIALLAPARAAAAVMPERAVDAAEAASLGYGQRIAPSPQEGPVAAVGPDGALVAVLENTVRDGETRARPVLVHAPR</sequence>
<proteinExistence type="predicted"/>
<dbReference type="InterPro" id="IPR015225">
    <property type="entry name" value="tRNA_psdUridine_synth_fam2_C"/>
</dbReference>
<dbReference type="AlphaFoldDB" id="A0AA38CST1"/>
<dbReference type="GO" id="GO:0003723">
    <property type="term" value="F:RNA binding"/>
    <property type="evidence" value="ECO:0007669"/>
    <property type="project" value="InterPro"/>
</dbReference>
<dbReference type="Gene3D" id="2.30.130.10">
    <property type="entry name" value="PUA domain"/>
    <property type="match status" value="1"/>
</dbReference>
<comment type="caution">
    <text evidence="2">The sequence shown here is derived from an EMBL/GenBank/DDBJ whole genome shotgun (WGS) entry which is preliminary data.</text>
</comment>
<feature type="domain" description="tRNA pseudouridine synthase II TruB subfamily 2 C-terminal" evidence="1">
    <location>
        <begin position="37"/>
        <end position="94"/>
    </location>
</feature>
<evidence type="ECO:0000313" key="3">
    <source>
        <dbReference type="Proteomes" id="UP001157161"/>
    </source>
</evidence>
<dbReference type="InterPro" id="IPR036974">
    <property type="entry name" value="PUA_sf"/>
</dbReference>
<dbReference type="GO" id="GO:0001522">
    <property type="term" value="P:pseudouridine synthesis"/>
    <property type="evidence" value="ECO:0007669"/>
    <property type="project" value="InterPro"/>
</dbReference>
<accession>A0AA38CST1</accession>
<evidence type="ECO:0000259" key="1">
    <source>
        <dbReference type="Pfam" id="PF09142"/>
    </source>
</evidence>
<name>A0AA38CST1_9MICO</name>
<gene>
    <name evidence="2" type="ORF">GCM10025875_17710</name>
</gene>
<dbReference type="Pfam" id="PF09142">
    <property type="entry name" value="TruB_C"/>
    <property type="match status" value="1"/>
</dbReference>
<dbReference type="SUPFAM" id="SSF88697">
    <property type="entry name" value="PUA domain-like"/>
    <property type="match status" value="1"/>
</dbReference>
<evidence type="ECO:0000313" key="2">
    <source>
        <dbReference type="EMBL" id="GMA31779.1"/>
    </source>
</evidence>
<dbReference type="EMBL" id="BSUM01000001">
    <property type="protein sequence ID" value="GMA31779.1"/>
    <property type="molecule type" value="Genomic_DNA"/>
</dbReference>
<protein>
    <recommendedName>
        <fullName evidence="1">tRNA pseudouridine synthase II TruB subfamily 2 C-terminal domain-containing protein</fullName>
    </recommendedName>
</protein>
<reference evidence="2" key="2">
    <citation type="submission" date="2023-02" db="EMBL/GenBank/DDBJ databases">
        <authorList>
            <person name="Sun Q."/>
            <person name="Mori K."/>
        </authorList>
    </citation>
    <scope>NUCLEOTIDE SEQUENCE</scope>
    <source>
        <strain evidence="2">NBRC 112290</strain>
    </source>
</reference>
<dbReference type="Proteomes" id="UP001157161">
    <property type="component" value="Unassembled WGS sequence"/>
</dbReference>
<dbReference type="InterPro" id="IPR015947">
    <property type="entry name" value="PUA-like_sf"/>
</dbReference>
<reference evidence="2" key="1">
    <citation type="journal article" date="2014" name="Int. J. Syst. Evol. Microbiol.">
        <title>Complete genome sequence of Corynebacterium casei LMG S-19264T (=DSM 44701T), isolated from a smear-ripened cheese.</title>
        <authorList>
            <consortium name="US DOE Joint Genome Institute (JGI-PGF)"/>
            <person name="Walter F."/>
            <person name="Albersmeier A."/>
            <person name="Kalinowski J."/>
            <person name="Ruckert C."/>
        </authorList>
    </citation>
    <scope>NUCLEOTIDE SEQUENCE</scope>
    <source>
        <strain evidence="2">NBRC 112290</strain>
    </source>
</reference>
<organism evidence="2 3">
    <name type="scientific">Litorihabitans aurantiacus</name>
    <dbReference type="NCBI Taxonomy" id="1930061"/>
    <lineage>
        <taxon>Bacteria</taxon>
        <taxon>Bacillati</taxon>
        <taxon>Actinomycetota</taxon>
        <taxon>Actinomycetes</taxon>
        <taxon>Micrococcales</taxon>
        <taxon>Beutenbergiaceae</taxon>
        <taxon>Litorihabitans</taxon>
    </lineage>
</organism>
<dbReference type="GO" id="GO:0009982">
    <property type="term" value="F:pseudouridine synthase activity"/>
    <property type="evidence" value="ECO:0007669"/>
    <property type="project" value="InterPro"/>
</dbReference>